<comment type="caution">
    <text evidence="1">The sequence shown here is derived from an EMBL/GenBank/DDBJ whole genome shotgun (WGS) entry which is preliminary data.</text>
</comment>
<reference evidence="1 2" key="1">
    <citation type="journal article" date="2020" name="Harmful Algae">
        <title>Molecular and morphological characterization of a novel dihydroanatoxin-a producing Microcoleus species (cyanobacteria) from the Russian River, California, USA.</title>
        <authorList>
            <person name="Conklin K.Y."/>
            <person name="Stancheva R."/>
            <person name="Otten T.G."/>
            <person name="Fadness R."/>
            <person name="Boyer G.L."/>
            <person name="Read B."/>
            <person name="Zhang X."/>
            <person name="Sheath R.G."/>
        </authorList>
    </citation>
    <scope>NUCLEOTIDE SEQUENCE [LARGE SCALE GENOMIC DNA]</scope>
    <source>
        <strain evidence="1 2">PTRS2</strain>
    </source>
</reference>
<gene>
    <name evidence="1" type="ORF">WMG39_27740</name>
</gene>
<name>A0ABU8YW98_9CYAN</name>
<evidence type="ECO:0000313" key="2">
    <source>
        <dbReference type="Proteomes" id="UP001384579"/>
    </source>
</evidence>
<dbReference type="Proteomes" id="UP001384579">
    <property type="component" value="Unassembled WGS sequence"/>
</dbReference>
<protein>
    <submittedName>
        <fullName evidence="1">Transcriptional regulator</fullName>
    </submittedName>
</protein>
<sequence>MTLIFNPDKYKELLSQYQPKIIRNEAENEKALVMVEELMHRRDRTPEEDELYELLIALIEKFEQEYYAPGATATRRSLLLFLMEQRSLKPADLVGIIGSEEGVYQLVNGEGYFSKEQALILGSLFHVEPSLFTN</sequence>
<dbReference type="RefSeq" id="WP_293179086.1">
    <property type="nucleotide sequence ID" value="NZ_JBBLXS010000681.1"/>
</dbReference>
<organism evidence="1 2">
    <name type="scientific">Microcoleus anatoxicus PTRS2</name>
    <dbReference type="NCBI Taxonomy" id="2705321"/>
    <lineage>
        <taxon>Bacteria</taxon>
        <taxon>Bacillati</taxon>
        <taxon>Cyanobacteriota</taxon>
        <taxon>Cyanophyceae</taxon>
        <taxon>Oscillatoriophycideae</taxon>
        <taxon>Oscillatoriales</taxon>
        <taxon>Microcoleaceae</taxon>
        <taxon>Microcoleus</taxon>
        <taxon>Microcoleus anatoxicus</taxon>
    </lineage>
</organism>
<proteinExistence type="predicted"/>
<keyword evidence="2" id="KW-1185">Reference proteome</keyword>
<dbReference type="EMBL" id="JBBLXS010000681">
    <property type="protein sequence ID" value="MEK0188608.1"/>
    <property type="molecule type" value="Genomic_DNA"/>
</dbReference>
<evidence type="ECO:0000313" key="1">
    <source>
        <dbReference type="EMBL" id="MEK0188608.1"/>
    </source>
</evidence>
<accession>A0ABU8YW98</accession>